<accession>E8UZ13</accession>
<dbReference type="Proteomes" id="UP000006844">
    <property type="component" value="Chromosome"/>
</dbReference>
<name>E8UZ13_TERSS</name>
<dbReference type="EMBL" id="CP002467">
    <property type="protein sequence ID" value="ADV80958.1"/>
    <property type="molecule type" value="Genomic_DNA"/>
</dbReference>
<dbReference type="STRING" id="401053.AciPR4_0117"/>
<dbReference type="Pfam" id="PF24389">
    <property type="entry name" value="ORC-CDC6-like"/>
    <property type="match status" value="1"/>
</dbReference>
<dbReference type="InterPro" id="IPR027417">
    <property type="entry name" value="P-loop_NTPase"/>
</dbReference>
<dbReference type="InterPro" id="IPR056955">
    <property type="entry name" value="ORC-CDC6-like"/>
</dbReference>
<evidence type="ECO:0000313" key="2">
    <source>
        <dbReference type="Proteomes" id="UP000006844"/>
    </source>
</evidence>
<dbReference type="HOGENOM" id="CLU_027257_0_0_0"/>
<reference evidence="1 2" key="1">
    <citation type="journal article" date="2012" name="Stand. Genomic Sci.">
        <title>Complete genome sequence of Terriglobus saanensis type strain SP1PR4(T), an Acidobacteria from tundra soil.</title>
        <authorList>
            <person name="Rawat S.R."/>
            <person name="Mannisto M.K."/>
            <person name="Starovoytov V."/>
            <person name="Goodwin L."/>
            <person name="Nolan M."/>
            <person name="Hauser L."/>
            <person name="Land M."/>
            <person name="Davenport K.W."/>
            <person name="Woyke T."/>
            <person name="Haggblom M.M."/>
        </authorList>
    </citation>
    <scope>NUCLEOTIDE SEQUENCE</scope>
    <source>
        <strain evidence="2">ATCC BAA-1853 / DSM 23119 / SP1PR4</strain>
    </source>
</reference>
<evidence type="ECO:0000313" key="1">
    <source>
        <dbReference type="EMBL" id="ADV80958.1"/>
    </source>
</evidence>
<organism evidence="1 2">
    <name type="scientific">Terriglobus saanensis (strain ATCC BAA-1853 / DSM 23119 / SP1PR4)</name>
    <dbReference type="NCBI Taxonomy" id="401053"/>
    <lineage>
        <taxon>Bacteria</taxon>
        <taxon>Pseudomonadati</taxon>
        <taxon>Acidobacteriota</taxon>
        <taxon>Terriglobia</taxon>
        <taxon>Terriglobales</taxon>
        <taxon>Acidobacteriaceae</taxon>
        <taxon>Terriglobus</taxon>
    </lineage>
</organism>
<dbReference type="KEGG" id="tsa:AciPR4_0117"/>
<keyword evidence="2" id="KW-1185">Reference proteome</keyword>
<dbReference type="AlphaFoldDB" id="E8UZ13"/>
<dbReference type="OrthoDB" id="2080613at2"/>
<protein>
    <submittedName>
        <fullName evidence="1">Uncharacterized protein</fullName>
    </submittedName>
</protein>
<gene>
    <name evidence="1" type="ordered locus">AciPR4_0117</name>
</gene>
<proteinExistence type="predicted"/>
<sequence length="633" mass="71763">MNSAEQFPSAEVQLSEIFGGYRAEWLKEKIFDLFTEPTYFPELKTSRPCVLIGGRGTGKTTVLRGLSYEGQYALSGQKASAIADWPYIGLYYRVNINRIAAFTGGDVSESEWARFFGHYVNLLLCDLILKFLDWYQVKTGSIVELPQKAYLLLGKALHFENVPVGLKDLGDALESVRTDFEAAVNNIADQTRLPMSIQGGPIDILLTHLLELPQFKGKTFFFLIDEYENLLEYQQQVINTLIKHSGEIYTFKIGVKELGFKTRTTLDPTQQLISPSDYVRIDITQKLSGEQFRNFALNVCNARMSLLHLQGSDPIQQVERLLPGLSEDEEANLLGIGEQIEVLVGQLTRANRNVTRIREIEPLRAYLIKCWAESRGLSVAEVYDDFLSKAESWDTRYSNYKHALLYNINRRKRGIRRYYAGWDVFTRLAASNIRYLLELVDQSLLLHYRKHGSLESPVSPEDQTLAAQAVGKKNLSELEGLSVSGAQLTKLLLGLGRVFGQMAEDSTGHAPEINQFRLGTENGEDEIPLDLTRVNALLDSAVMHLALVRLGGTKPGSDGDTREWDYMVHPIFSAFFVFSYRKKRRATLSPDDLLGLVDKPRETIREILHRHHRTEEPLPEQLRIFGAYLSDQK</sequence>
<dbReference type="SUPFAM" id="SSF52540">
    <property type="entry name" value="P-loop containing nucleoside triphosphate hydrolases"/>
    <property type="match status" value="1"/>
</dbReference>
<dbReference type="eggNOG" id="ENOG5030XFA">
    <property type="taxonomic scope" value="Bacteria"/>
</dbReference>